<dbReference type="GO" id="GO:0003677">
    <property type="term" value="F:DNA binding"/>
    <property type="evidence" value="ECO:0007669"/>
    <property type="project" value="UniProtKB-KW"/>
</dbReference>
<dbReference type="PATRIC" id="fig|1127483.3.peg.1227"/>
<dbReference type="Pfam" id="PF03466">
    <property type="entry name" value="LysR_substrate"/>
    <property type="match status" value="1"/>
</dbReference>
<dbReference type="Proteomes" id="UP000005808">
    <property type="component" value="Unassembled WGS sequence"/>
</dbReference>
<comment type="caution">
    <text evidence="7">The sequence shown here is derived from an EMBL/GenBank/DDBJ whole genome shotgun (WGS) entry which is preliminary data.</text>
</comment>
<sequence>MPEMPSAGPESDAKCMEMLPNSPESTSGRGGGMREVRQAPEAAIRVCRQRPVREFAISKTAEFAIRLFSEIIAVTIPSSASIRKRLRMRHLQLMLALSESPSLRQAAEGLALTQPAATKSLQELEDALGVSLFTRHARGLDPTVSGKAVMRYARVVFADMDELREELVAIQAGDVGKVRVGAVMAPAPDLLTHVIVKLKQAHPRLHIIVQIDTSDVLVHALQQDQIDIVLGRIPDGWPAEELSFETLGEEALSIVTRVGHPAAERGKLKLAALTEYAWIIQPHPSPMRQIIDQTFRENRVPPPVSTVETSSILTTLSVLRESDMLAVLPTSVARYYEDLNMIATLPVALHGRLAPYGLVLRKSRPPTPAMQLVIDMLRAGGLGEMSGMSEKGGAATIKP</sequence>
<accession>H1S156</accession>
<dbReference type="AlphaFoldDB" id="H1S156"/>
<evidence type="ECO:0000256" key="3">
    <source>
        <dbReference type="ARBA" id="ARBA00023125"/>
    </source>
</evidence>
<dbReference type="SUPFAM" id="SSF46785">
    <property type="entry name" value="Winged helix' DNA-binding domain"/>
    <property type="match status" value="1"/>
</dbReference>
<dbReference type="GO" id="GO:0005829">
    <property type="term" value="C:cytosol"/>
    <property type="evidence" value="ECO:0007669"/>
    <property type="project" value="TreeGrafter"/>
</dbReference>
<keyword evidence="2" id="KW-0805">Transcription regulation</keyword>
<comment type="similarity">
    <text evidence="1">Belongs to the LysR transcriptional regulatory family.</text>
</comment>
<dbReference type="InterPro" id="IPR050950">
    <property type="entry name" value="HTH-type_LysR_regulators"/>
</dbReference>
<dbReference type="PRINTS" id="PR00039">
    <property type="entry name" value="HTHLYSR"/>
</dbReference>
<dbReference type="GO" id="GO:0003700">
    <property type="term" value="F:DNA-binding transcription factor activity"/>
    <property type="evidence" value="ECO:0007669"/>
    <property type="project" value="InterPro"/>
</dbReference>
<dbReference type="SUPFAM" id="SSF53850">
    <property type="entry name" value="Periplasmic binding protein-like II"/>
    <property type="match status" value="1"/>
</dbReference>
<dbReference type="PROSITE" id="PS50931">
    <property type="entry name" value="HTH_LYSR"/>
    <property type="match status" value="1"/>
</dbReference>
<dbReference type="InterPro" id="IPR005119">
    <property type="entry name" value="LysR_subst-bd"/>
</dbReference>
<evidence type="ECO:0000259" key="6">
    <source>
        <dbReference type="PROSITE" id="PS50931"/>
    </source>
</evidence>
<dbReference type="Gene3D" id="1.10.10.10">
    <property type="entry name" value="Winged helix-like DNA-binding domain superfamily/Winged helix DNA-binding domain"/>
    <property type="match status" value="1"/>
</dbReference>
<feature type="region of interest" description="Disordered" evidence="5">
    <location>
        <begin position="1"/>
        <end position="34"/>
    </location>
</feature>
<evidence type="ECO:0000256" key="1">
    <source>
        <dbReference type="ARBA" id="ARBA00009437"/>
    </source>
</evidence>
<name>H1S156_9BURK</name>
<keyword evidence="3" id="KW-0238">DNA-binding</keyword>
<dbReference type="Pfam" id="PF00126">
    <property type="entry name" value="HTH_1"/>
    <property type="match status" value="1"/>
</dbReference>
<dbReference type="CDD" id="cd08435">
    <property type="entry name" value="PBP2_GbpR"/>
    <property type="match status" value="1"/>
</dbReference>
<dbReference type="Gene3D" id="3.40.190.290">
    <property type="match status" value="1"/>
</dbReference>
<dbReference type="EMBL" id="AHJE01000016">
    <property type="protein sequence ID" value="EHP43669.1"/>
    <property type="molecule type" value="Genomic_DNA"/>
</dbReference>
<feature type="domain" description="HTH lysR-type" evidence="6">
    <location>
        <begin position="86"/>
        <end position="143"/>
    </location>
</feature>
<evidence type="ECO:0000256" key="2">
    <source>
        <dbReference type="ARBA" id="ARBA00023015"/>
    </source>
</evidence>
<dbReference type="PANTHER" id="PTHR30419">
    <property type="entry name" value="HTH-TYPE TRANSCRIPTIONAL REGULATOR YBHD"/>
    <property type="match status" value="1"/>
</dbReference>
<evidence type="ECO:0000313" key="8">
    <source>
        <dbReference type="Proteomes" id="UP000005808"/>
    </source>
</evidence>
<evidence type="ECO:0000313" key="7">
    <source>
        <dbReference type="EMBL" id="EHP43669.1"/>
    </source>
</evidence>
<gene>
    <name evidence="7" type="ORF">OR16_06149</name>
</gene>
<proteinExistence type="inferred from homology"/>
<dbReference type="InterPro" id="IPR037405">
    <property type="entry name" value="GbpR_PBP2"/>
</dbReference>
<protein>
    <submittedName>
        <fullName evidence="7">Transcriptional regulator</fullName>
    </submittedName>
</protein>
<dbReference type="PANTHER" id="PTHR30419:SF8">
    <property type="entry name" value="NITROGEN ASSIMILATION TRANSCRIPTIONAL ACTIVATOR-RELATED"/>
    <property type="match status" value="1"/>
</dbReference>
<dbReference type="InterPro" id="IPR036390">
    <property type="entry name" value="WH_DNA-bd_sf"/>
</dbReference>
<dbReference type="InterPro" id="IPR000847">
    <property type="entry name" value="LysR_HTH_N"/>
</dbReference>
<keyword evidence="4" id="KW-0804">Transcription</keyword>
<organism evidence="7 8">
    <name type="scientific">Cupriavidus basilensis OR16</name>
    <dbReference type="NCBI Taxonomy" id="1127483"/>
    <lineage>
        <taxon>Bacteria</taxon>
        <taxon>Pseudomonadati</taxon>
        <taxon>Pseudomonadota</taxon>
        <taxon>Betaproteobacteria</taxon>
        <taxon>Burkholderiales</taxon>
        <taxon>Burkholderiaceae</taxon>
        <taxon>Cupriavidus</taxon>
    </lineage>
</organism>
<reference evidence="7 8" key="1">
    <citation type="journal article" date="2012" name="J. Bacteriol.">
        <title>De Novo Genome Project of Cupriavidus basilensis OR16.</title>
        <authorList>
            <person name="Cserhati M."/>
            <person name="Kriszt B."/>
            <person name="Szoboszlay S."/>
            <person name="Toth A."/>
            <person name="Szabo I."/>
            <person name="Tancsics A."/>
            <person name="Nagy I."/>
            <person name="Horvath B."/>
            <person name="Nagy I."/>
            <person name="Kukolya J."/>
        </authorList>
    </citation>
    <scope>NUCLEOTIDE SEQUENCE [LARGE SCALE GENOMIC DNA]</scope>
    <source>
        <strain evidence="7 8">OR16</strain>
    </source>
</reference>
<evidence type="ECO:0000256" key="5">
    <source>
        <dbReference type="SAM" id="MobiDB-lite"/>
    </source>
</evidence>
<evidence type="ECO:0000256" key="4">
    <source>
        <dbReference type="ARBA" id="ARBA00023163"/>
    </source>
</evidence>
<dbReference type="InterPro" id="IPR036388">
    <property type="entry name" value="WH-like_DNA-bd_sf"/>
</dbReference>